<protein>
    <submittedName>
        <fullName evidence="1">Uncharacterized protein</fullName>
    </submittedName>
</protein>
<evidence type="ECO:0000313" key="1">
    <source>
        <dbReference type="EMBL" id="CAH2071476.1"/>
    </source>
</evidence>
<sequence>MVHLTIPLWNDSNPGDAPVAAGARFVYGKVGEIARDIGAITFTTRLTKCNAEIDRLERNGFVLSPSRRCDRSAFPPLDGVRDDTLNFNDVTV</sequence>
<reference evidence="1" key="1">
    <citation type="submission" date="2022-03" db="EMBL/GenBank/DDBJ databases">
        <authorList>
            <person name="Martin H S."/>
        </authorList>
    </citation>
    <scope>NUCLEOTIDE SEQUENCE</scope>
</reference>
<organism evidence="1 2">
    <name type="scientific">Iphiclides podalirius</name>
    <name type="common">scarce swallowtail</name>
    <dbReference type="NCBI Taxonomy" id="110791"/>
    <lineage>
        <taxon>Eukaryota</taxon>
        <taxon>Metazoa</taxon>
        <taxon>Ecdysozoa</taxon>
        <taxon>Arthropoda</taxon>
        <taxon>Hexapoda</taxon>
        <taxon>Insecta</taxon>
        <taxon>Pterygota</taxon>
        <taxon>Neoptera</taxon>
        <taxon>Endopterygota</taxon>
        <taxon>Lepidoptera</taxon>
        <taxon>Glossata</taxon>
        <taxon>Ditrysia</taxon>
        <taxon>Papilionoidea</taxon>
        <taxon>Papilionidae</taxon>
        <taxon>Papilioninae</taxon>
        <taxon>Iphiclides</taxon>
    </lineage>
</organism>
<dbReference type="Proteomes" id="UP000837857">
    <property type="component" value="Chromosome 6"/>
</dbReference>
<proteinExistence type="predicted"/>
<name>A0ABN8IZI9_9NEOP</name>
<gene>
    <name evidence="1" type="ORF">IPOD504_LOCUS15137</name>
</gene>
<evidence type="ECO:0000313" key="2">
    <source>
        <dbReference type="Proteomes" id="UP000837857"/>
    </source>
</evidence>
<accession>A0ABN8IZI9</accession>
<feature type="non-terminal residue" evidence="1">
    <location>
        <position position="92"/>
    </location>
</feature>
<keyword evidence="2" id="KW-1185">Reference proteome</keyword>
<dbReference type="EMBL" id="OW152818">
    <property type="protein sequence ID" value="CAH2071476.1"/>
    <property type="molecule type" value="Genomic_DNA"/>
</dbReference>